<reference evidence="1" key="1">
    <citation type="journal article" date="2019" name="Environ. Microbiol.">
        <title>Fungal ecological strategies reflected in gene transcription - a case study of two litter decomposers.</title>
        <authorList>
            <person name="Barbi F."/>
            <person name="Kohler A."/>
            <person name="Barry K."/>
            <person name="Baskaran P."/>
            <person name="Daum C."/>
            <person name="Fauchery L."/>
            <person name="Ihrmark K."/>
            <person name="Kuo A."/>
            <person name="LaButti K."/>
            <person name="Lipzen A."/>
            <person name="Morin E."/>
            <person name="Grigoriev I.V."/>
            <person name="Henrissat B."/>
            <person name="Lindahl B."/>
            <person name="Martin F."/>
        </authorList>
    </citation>
    <scope>NUCLEOTIDE SEQUENCE</scope>
    <source>
        <strain evidence="1">JB14</strain>
    </source>
</reference>
<name>A0A6A4IA51_9AGAR</name>
<proteinExistence type="predicted"/>
<dbReference type="Proteomes" id="UP000799118">
    <property type="component" value="Unassembled WGS sequence"/>
</dbReference>
<dbReference type="EMBL" id="ML769404">
    <property type="protein sequence ID" value="KAE9406178.1"/>
    <property type="molecule type" value="Genomic_DNA"/>
</dbReference>
<gene>
    <name evidence="1" type="ORF">BT96DRAFT_987869</name>
</gene>
<dbReference type="AlphaFoldDB" id="A0A6A4IA51"/>
<evidence type="ECO:0000313" key="1">
    <source>
        <dbReference type="EMBL" id="KAE9406178.1"/>
    </source>
</evidence>
<evidence type="ECO:0000313" key="2">
    <source>
        <dbReference type="Proteomes" id="UP000799118"/>
    </source>
</evidence>
<sequence>MEEHEKKMKNLLKTLHNLGGACNNYQFRLIVITSMPEAWKDYVLNVPGIFSSEAFTYLHRLYLNKRERPTCTNPPCPTKVGHTIDRCWAKGGGAEGKAPKSWKDKYGTTASSSTTPINIFTTAGSSAQTSQSIEKSPERGNSALAGEVGEFRIWGIRDSQVRHPGQRRQEMYPTPRHETHAGFRAQSHIAVEPGQAQLQRHMGRRSDDSHDWRWKDHDDWVWQGQNV</sequence>
<organism evidence="1 2">
    <name type="scientific">Gymnopus androsaceus JB14</name>
    <dbReference type="NCBI Taxonomy" id="1447944"/>
    <lineage>
        <taxon>Eukaryota</taxon>
        <taxon>Fungi</taxon>
        <taxon>Dikarya</taxon>
        <taxon>Basidiomycota</taxon>
        <taxon>Agaricomycotina</taxon>
        <taxon>Agaricomycetes</taxon>
        <taxon>Agaricomycetidae</taxon>
        <taxon>Agaricales</taxon>
        <taxon>Marasmiineae</taxon>
        <taxon>Omphalotaceae</taxon>
        <taxon>Gymnopus</taxon>
    </lineage>
</organism>
<protein>
    <submittedName>
        <fullName evidence="1">Uncharacterized protein</fullName>
    </submittedName>
</protein>
<accession>A0A6A4IA51</accession>
<keyword evidence="2" id="KW-1185">Reference proteome</keyword>